<feature type="region of interest" description="Disordered" evidence="1">
    <location>
        <begin position="25"/>
        <end position="87"/>
    </location>
</feature>
<name>A0A158KT60_9BURK</name>
<organism evidence="2 3">
    <name type="scientific">Caballeronia terrestris</name>
    <dbReference type="NCBI Taxonomy" id="1226301"/>
    <lineage>
        <taxon>Bacteria</taxon>
        <taxon>Pseudomonadati</taxon>
        <taxon>Pseudomonadota</taxon>
        <taxon>Betaproteobacteria</taxon>
        <taxon>Burkholderiales</taxon>
        <taxon>Burkholderiaceae</taxon>
        <taxon>Caballeronia</taxon>
    </lineage>
</organism>
<protein>
    <submittedName>
        <fullName evidence="2">Uncharacterized protein</fullName>
    </submittedName>
</protein>
<dbReference type="Proteomes" id="UP000054925">
    <property type="component" value="Unassembled WGS sequence"/>
</dbReference>
<comment type="caution">
    <text evidence="2">The sequence shown here is derived from an EMBL/GenBank/DDBJ whole genome shotgun (WGS) entry which is preliminary data.</text>
</comment>
<feature type="compositionally biased region" description="Basic and acidic residues" evidence="1">
    <location>
        <begin position="31"/>
        <end position="53"/>
    </location>
</feature>
<keyword evidence="3" id="KW-1185">Reference proteome</keyword>
<reference evidence="2" key="1">
    <citation type="submission" date="2016-01" db="EMBL/GenBank/DDBJ databases">
        <authorList>
            <person name="Peeters C."/>
        </authorList>
    </citation>
    <scope>NUCLEOTIDE SEQUENCE [LARGE SCALE GENOMIC DNA]</scope>
    <source>
        <strain evidence="2">LMG 22937</strain>
    </source>
</reference>
<evidence type="ECO:0000313" key="2">
    <source>
        <dbReference type="EMBL" id="SAL83621.1"/>
    </source>
</evidence>
<dbReference type="AlphaFoldDB" id="A0A158KT60"/>
<sequence length="87" mass="9515">MVTHRSSDISSVPSYLRGVANISQWMAGKPVSDDEARRRLDDGDSEKIDKTLDELNVSKTSTGKDQTAKPDTEGSNSSSKNLDEQDD</sequence>
<accession>A0A158KT60</accession>
<dbReference type="EMBL" id="FCOL02000101">
    <property type="protein sequence ID" value="SAL83621.1"/>
    <property type="molecule type" value="Genomic_DNA"/>
</dbReference>
<dbReference type="RefSeq" id="WP_235025451.1">
    <property type="nucleotide sequence ID" value="NZ_FCOL02000101.1"/>
</dbReference>
<proteinExistence type="predicted"/>
<evidence type="ECO:0000313" key="3">
    <source>
        <dbReference type="Proteomes" id="UP000054925"/>
    </source>
</evidence>
<evidence type="ECO:0000256" key="1">
    <source>
        <dbReference type="SAM" id="MobiDB-lite"/>
    </source>
</evidence>
<gene>
    <name evidence="2" type="ORF">AWB67_06457</name>
</gene>